<accession>A0A401GPI7</accession>
<evidence type="ECO:0000313" key="2">
    <source>
        <dbReference type="Proteomes" id="UP000287166"/>
    </source>
</evidence>
<dbReference type="EMBL" id="BFAD01000006">
    <property type="protein sequence ID" value="GBE84151.1"/>
    <property type="molecule type" value="Genomic_DNA"/>
</dbReference>
<evidence type="ECO:0000313" key="1">
    <source>
        <dbReference type="EMBL" id="GBE84151.1"/>
    </source>
</evidence>
<gene>
    <name evidence="1" type="ORF">SCP_0601290</name>
</gene>
<comment type="caution">
    <text evidence="1">The sequence shown here is derived from an EMBL/GenBank/DDBJ whole genome shotgun (WGS) entry which is preliminary data.</text>
</comment>
<keyword evidence="2" id="KW-1185">Reference proteome</keyword>
<organism evidence="1 2">
    <name type="scientific">Sparassis crispa</name>
    <dbReference type="NCBI Taxonomy" id="139825"/>
    <lineage>
        <taxon>Eukaryota</taxon>
        <taxon>Fungi</taxon>
        <taxon>Dikarya</taxon>
        <taxon>Basidiomycota</taxon>
        <taxon>Agaricomycotina</taxon>
        <taxon>Agaricomycetes</taxon>
        <taxon>Polyporales</taxon>
        <taxon>Sparassidaceae</taxon>
        <taxon>Sparassis</taxon>
    </lineage>
</organism>
<dbReference type="InParanoid" id="A0A401GPI7"/>
<reference evidence="1 2" key="1">
    <citation type="journal article" date="2018" name="Sci. Rep.">
        <title>Genome sequence of the cauliflower mushroom Sparassis crispa (Hanabiratake) and its association with beneficial usage.</title>
        <authorList>
            <person name="Kiyama R."/>
            <person name="Furutani Y."/>
            <person name="Kawaguchi K."/>
            <person name="Nakanishi T."/>
        </authorList>
    </citation>
    <scope>NUCLEOTIDE SEQUENCE [LARGE SCALE GENOMIC DNA]</scope>
</reference>
<proteinExistence type="predicted"/>
<sequence length="152" mass="16850">MSKFAQDEDLSARFAEAGLIEEVAKLSEVKGRVARAVADIHDGHYQQLSFRSNSALVIRTPDERTTTHNAFTSRRRRWIARAAYWNTRGTGTAVHTIPFHRPNSSTRAGAHHPPSRVLDAERARTDSAVLMGRGKQWSLQRAASFPCGASPV</sequence>
<dbReference type="GeneID" id="38781068"/>
<name>A0A401GPI7_9APHY</name>
<dbReference type="RefSeq" id="XP_027615064.1">
    <property type="nucleotide sequence ID" value="XM_027759263.1"/>
</dbReference>
<dbReference type="AlphaFoldDB" id="A0A401GPI7"/>
<dbReference type="Proteomes" id="UP000287166">
    <property type="component" value="Unassembled WGS sequence"/>
</dbReference>
<protein>
    <submittedName>
        <fullName evidence="1">Uncharacterized protein</fullName>
    </submittedName>
</protein>